<keyword evidence="3" id="KW-1185">Reference proteome</keyword>
<dbReference type="InterPro" id="IPR036388">
    <property type="entry name" value="WH-like_DNA-bd_sf"/>
</dbReference>
<dbReference type="AlphaFoldDB" id="A0A927C0S5"/>
<dbReference type="Proteomes" id="UP000610558">
    <property type="component" value="Unassembled WGS sequence"/>
</dbReference>
<dbReference type="NCBIfam" id="TIGR00738">
    <property type="entry name" value="rrf2_super"/>
    <property type="match status" value="1"/>
</dbReference>
<dbReference type="PANTHER" id="PTHR33221:SF4">
    <property type="entry name" value="HTH-TYPE TRANSCRIPTIONAL REPRESSOR NSRR"/>
    <property type="match status" value="1"/>
</dbReference>
<dbReference type="GO" id="GO:0003677">
    <property type="term" value="F:DNA binding"/>
    <property type="evidence" value="ECO:0007669"/>
    <property type="project" value="UniProtKB-KW"/>
</dbReference>
<dbReference type="EMBL" id="JACXLD010000001">
    <property type="protein sequence ID" value="MBD2857455.1"/>
    <property type="molecule type" value="Genomic_DNA"/>
</dbReference>
<gene>
    <name evidence="2" type="ORF">IB286_00450</name>
</gene>
<organism evidence="2 3">
    <name type="scientific">Spongiibacter pelagi</name>
    <dbReference type="NCBI Taxonomy" id="2760804"/>
    <lineage>
        <taxon>Bacteria</taxon>
        <taxon>Pseudomonadati</taxon>
        <taxon>Pseudomonadota</taxon>
        <taxon>Gammaproteobacteria</taxon>
        <taxon>Cellvibrionales</taxon>
        <taxon>Spongiibacteraceae</taxon>
        <taxon>Spongiibacter</taxon>
    </lineage>
</organism>
<dbReference type="Pfam" id="PF02082">
    <property type="entry name" value="Rrf2"/>
    <property type="match status" value="1"/>
</dbReference>
<dbReference type="GO" id="GO:0005829">
    <property type="term" value="C:cytosol"/>
    <property type="evidence" value="ECO:0007669"/>
    <property type="project" value="TreeGrafter"/>
</dbReference>
<dbReference type="PROSITE" id="PS51197">
    <property type="entry name" value="HTH_RRF2_2"/>
    <property type="match status" value="1"/>
</dbReference>
<dbReference type="SUPFAM" id="SSF46785">
    <property type="entry name" value="Winged helix' DNA-binding domain"/>
    <property type="match status" value="1"/>
</dbReference>
<dbReference type="Gene3D" id="1.10.10.10">
    <property type="entry name" value="Winged helix-like DNA-binding domain superfamily/Winged helix DNA-binding domain"/>
    <property type="match status" value="1"/>
</dbReference>
<dbReference type="InterPro" id="IPR036390">
    <property type="entry name" value="WH_DNA-bd_sf"/>
</dbReference>
<sequence length="149" mass="16043">MQLTKQTDFAFRTLLYLAELPAGKLANIKEICDFYGISKNHIAKVVMKLTKLGMVRAVRGNGGGIALAVPAETISLAYVVENFETTLQPVNCTVPRCKILSSCQLKGVLFDASRAFMDTLKGKTLADVCTAGNKTLDGESAAQVLEIKS</sequence>
<comment type="caution">
    <text evidence="2">The sequence shown here is derived from an EMBL/GenBank/DDBJ whole genome shotgun (WGS) entry which is preliminary data.</text>
</comment>
<reference evidence="2" key="1">
    <citation type="submission" date="2020-09" db="EMBL/GenBank/DDBJ databases">
        <authorList>
            <person name="Yoon J.-W."/>
        </authorList>
    </citation>
    <scope>NUCLEOTIDE SEQUENCE</scope>
    <source>
        <strain evidence="2">KMU-158</strain>
    </source>
</reference>
<dbReference type="PANTHER" id="PTHR33221">
    <property type="entry name" value="WINGED HELIX-TURN-HELIX TRANSCRIPTIONAL REGULATOR, RRF2 FAMILY"/>
    <property type="match status" value="1"/>
</dbReference>
<evidence type="ECO:0000313" key="3">
    <source>
        <dbReference type="Proteomes" id="UP000610558"/>
    </source>
</evidence>
<proteinExistence type="predicted"/>
<keyword evidence="1" id="KW-0238">DNA-binding</keyword>
<accession>A0A927C0S5</accession>
<evidence type="ECO:0000256" key="1">
    <source>
        <dbReference type="ARBA" id="ARBA00023125"/>
    </source>
</evidence>
<name>A0A927C0S5_9GAMM</name>
<dbReference type="GO" id="GO:0003700">
    <property type="term" value="F:DNA-binding transcription factor activity"/>
    <property type="evidence" value="ECO:0007669"/>
    <property type="project" value="TreeGrafter"/>
</dbReference>
<evidence type="ECO:0000313" key="2">
    <source>
        <dbReference type="EMBL" id="MBD2857455.1"/>
    </source>
</evidence>
<protein>
    <submittedName>
        <fullName evidence="2">Rrf2 family transcriptional regulator</fullName>
    </submittedName>
</protein>
<dbReference type="RefSeq" id="WP_190761697.1">
    <property type="nucleotide sequence ID" value="NZ_JACXLD010000001.1"/>
</dbReference>
<dbReference type="InterPro" id="IPR000944">
    <property type="entry name" value="Tscrpt_reg_Rrf2"/>
</dbReference>